<reference evidence="10 11" key="1">
    <citation type="submission" date="2014-12" db="EMBL/GenBank/DDBJ databases">
        <title>Isolation of bacteria from lake water.</title>
        <authorList>
            <person name="Sheng K.-Y."/>
            <person name="Chin P.-S."/>
            <person name="Chan K.-G."/>
            <person name="Tan G.S."/>
        </authorList>
    </citation>
    <scope>NUCLEOTIDE SEQUENCE [LARGE SCALE GENOMIC DNA]</scope>
    <source>
        <strain evidence="10 11">KY4</strain>
    </source>
</reference>
<evidence type="ECO:0000256" key="6">
    <source>
        <dbReference type="PIRSR" id="PIRSR602324-1"/>
    </source>
</evidence>
<organism evidence="10 11">
    <name type="scientific">Acidovorax temperans</name>
    <dbReference type="NCBI Taxonomy" id="80878"/>
    <lineage>
        <taxon>Bacteria</taxon>
        <taxon>Pseudomonadati</taxon>
        <taxon>Pseudomonadota</taxon>
        <taxon>Betaproteobacteria</taxon>
        <taxon>Burkholderiales</taxon>
        <taxon>Comamonadaceae</taxon>
        <taxon>Acidovorax</taxon>
    </lineage>
</organism>
<dbReference type="PROSITE" id="PS51007">
    <property type="entry name" value="CYTC"/>
    <property type="match status" value="1"/>
</dbReference>
<evidence type="ECO:0000256" key="1">
    <source>
        <dbReference type="ARBA" id="ARBA00022448"/>
    </source>
</evidence>
<dbReference type="PRINTS" id="PR00606">
    <property type="entry name" value="CYTCHROMECID"/>
</dbReference>
<feature type="transmembrane region" description="Helical" evidence="8">
    <location>
        <begin position="14"/>
        <end position="35"/>
    </location>
</feature>
<evidence type="ECO:0000313" key="10">
    <source>
        <dbReference type="EMBL" id="KJA10283.1"/>
    </source>
</evidence>
<evidence type="ECO:0000256" key="5">
    <source>
        <dbReference type="ARBA" id="ARBA00023004"/>
    </source>
</evidence>
<protein>
    <submittedName>
        <fullName evidence="10">Cytochrome C</fullName>
    </submittedName>
</protein>
<evidence type="ECO:0000313" key="11">
    <source>
        <dbReference type="Proteomes" id="UP000032566"/>
    </source>
</evidence>
<evidence type="ECO:0000256" key="4">
    <source>
        <dbReference type="ARBA" id="ARBA00022982"/>
    </source>
</evidence>
<keyword evidence="1" id="KW-0813">Transport</keyword>
<evidence type="ECO:0000256" key="7">
    <source>
        <dbReference type="SAM" id="MobiDB-lite"/>
    </source>
</evidence>
<keyword evidence="8" id="KW-0472">Membrane</keyword>
<dbReference type="SUPFAM" id="SSF46626">
    <property type="entry name" value="Cytochrome c"/>
    <property type="match status" value="1"/>
</dbReference>
<dbReference type="PATRIC" id="fig|80878.5.peg.2139"/>
<keyword evidence="8" id="KW-0812">Transmembrane</keyword>
<sequence>MHPDDDIPPPRPRWLGWALIAFGLLITLGMLNLGVRMVLTAKPPQAEAPGGAAPGAVAPQPPASANPTAPAAGTSEGVGPQTTSLAGRALVESSDCLRCHGMDRRYVGPSFRQIAARYQDRPDAAAYLARKIREGSVGEWGRTVMPRHPQVTEVQAQAMALWVLGLPVAEGGKSASAQ</sequence>
<comment type="PTM">
    <text evidence="6">Binds 1 heme c group covalently per subunit.</text>
</comment>
<keyword evidence="11" id="KW-1185">Reference proteome</keyword>
<dbReference type="OrthoDB" id="8593494at2"/>
<dbReference type="RefSeq" id="WP_044398837.1">
    <property type="nucleotide sequence ID" value="NZ_JXYQ01000037.1"/>
</dbReference>
<feature type="domain" description="Cytochrome c" evidence="9">
    <location>
        <begin position="82"/>
        <end position="167"/>
    </location>
</feature>
<dbReference type="GO" id="GO:0020037">
    <property type="term" value="F:heme binding"/>
    <property type="evidence" value="ECO:0007669"/>
    <property type="project" value="InterPro"/>
</dbReference>
<name>A0A0D7KAV6_9BURK</name>
<accession>A0A0D7KAV6</accession>
<evidence type="ECO:0000256" key="2">
    <source>
        <dbReference type="ARBA" id="ARBA00022617"/>
    </source>
</evidence>
<dbReference type="Gene3D" id="1.10.760.10">
    <property type="entry name" value="Cytochrome c-like domain"/>
    <property type="match status" value="1"/>
</dbReference>
<dbReference type="EMBL" id="JXYQ01000037">
    <property type="protein sequence ID" value="KJA10283.1"/>
    <property type="molecule type" value="Genomic_DNA"/>
</dbReference>
<feature type="binding site" description="covalent" evidence="6">
    <location>
        <position position="100"/>
    </location>
    <ligand>
        <name>heme c</name>
        <dbReference type="ChEBI" id="CHEBI:61717"/>
    </ligand>
</feature>
<feature type="region of interest" description="Disordered" evidence="7">
    <location>
        <begin position="45"/>
        <end position="82"/>
    </location>
</feature>
<keyword evidence="3 6" id="KW-0479">Metal-binding</keyword>
<dbReference type="InterPro" id="IPR009056">
    <property type="entry name" value="Cyt_c-like_dom"/>
</dbReference>
<dbReference type="Proteomes" id="UP000032566">
    <property type="component" value="Unassembled WGS sequence"/>
</dbReference>
<dbReference type="GO" id="GO:0005506">
    <property type="term" value="F:iron ion binding"/>
    <property type="evidence" value="ECO:0007669"/>
    <property type="project" value="InterPro"/>
</dbReference>
<gene>
    <name evidence="10" type="ORF">RP29_12245</name>
</gene>
<evidence type="ECO:0000259" key="9">
    <source>
        <dbReference type="PROSITE" id="PS51007"/>
    </source>
</evidence>
<keyword evidence="2 6" id="KW-0349">Heme</keyword>
<feature type="compositionally biased region" description="Low complexity" evidence="7">
    <location>
        <begin position="45"/>
        <end position="58"/>
    </location>
</feature>
<dbReference type="Pfam" id="PF00034">
    <property type="entry name" value="Cytochrom_C"/>
    <property type="match status" value="1"/>
</dbReference>
<comment type="caution">
    <text evidence="10">The sequence shown here is derived from an EMBL/GenBank/DDBJ whole genome shotgun (WGS) entry which is preliminary data.</text>
</comment>
<keyword evidence="4" id="KW-0249">Electron transport</keyword>
<dbReference type="InterPro" id="IPR002324">
    <property type="entry name" value="Cyt_c_ID"/>
</dbReference>
<feature type="binding site" description="covalent" evidence="6">
    <location>
        <position position="145"/>
    </location>
    <ligand>
        <name>heme c</name>
        <dbReference type="ChEBI" id="CHEBI:61717"/>
    </ligand>
</feature>
<feature type="binding site" description="covalent" evidence="6">
    <location>
        <position position="96"/>
    </location>
    <ligand>
        <name>heme c</name>
        <dbReference type="ChEBI" id="CHEBI:61717"/>
    </ligand>
</feature>
<dbReference type="InterPro" id="IPR036909">
    <property type="entry name" value="Cyt_c-like_dom_sf"/>
</dbReference>
<dbReference type="GO" id="GO:0009055">
    <property type="term" value="F:electron transfer activity"/>
    <property type="evidence" value="ECO:0007669"/>
    <property type="project" value="InterPro"/>
</dbReference>
<evidence type="ECO:0000256" key="3">
    <source>
        <dbReference type="ARBA" id="ARBA00022723"/>
    </source>
</evidence>
<evidence type="ECO:0000256" key="8">
    <source>
        <dbReference type="SAM" id="Phobius"/>
    </source>
</evidence>
<dbReference type="AlphaFoldDB" id="A0A0D7KAV6"/>
<keyword evidence="5 6" id="KW-0408">Iron</keyword>
<proteinExistence type="predicted"/>
<keyword evidence="8" id="KW-1133">Transmembrane helix</keyword>
<dbReference type="STRING" id="80878.RP29_12245"/>